<accession>A0A4D6NCQ1</accession>
<dbReference type="AlphaFoldDB" id="A0A4D6NCQ1"/>
<sequence length="49" mass="5443">MNEHPNSALPHPIPRSGWGILLRRDVLAQASLPSPRVRWSTQGTSRDLA</sequence>
<evidence type="ECO:0000313" key="1">
    <source>
        <dbReference type="EMBL" id="QCE09687.1"/>
    </source>
</evidence>
<dbReference type="Proteomes" id="UP000501690">
    <property type="component" value="Linkage Group LG10"/>
</dbReference>
<name>A0A4D6NCQ1_VIGUN</name>
<keyword evidence="2" id="KW-1185">Reference proteome</keyword>
<gene>
    <name evidence="1" type="ORF">DEO72_LG10g909</name>
</gene>
<reference evidence="1 2" key="1">
    <citation type="submission" date="2019-04" db="EMBL/GenBank/DDBJ databases">
        <title>An improved genome assembly and genetic linkage map for asparagus bean, Vigna unguiculata ssp. sesquipedialis.</title>
        <authorList>
            <person name="Xia Q."/>
            <person name="Zhang R."/>
            <person name="Dong Y."/>
        </authorList>
    </citation>
    <scope>NUCLEOTIDE SEQUENCE [LARGE SCALE GENOMIC DNA]</scope>
    <source>
        <tissue evidence="1">Leaf</tissue>
    </source>
</reference>
<organism evidence="1 2">
    <name type="scientific">Vigna unguiculata</name>
    <name type="common">Cowpea</name>
    <dbReference type="NCBI Taxonomy" id="3917"/>
    <lineage>
        <taxon>Eukaryota</taxon>
        <taxon>Viridiplantae</taxon>
        <taxon>Streptophyta</taxon>
        <taxon>Embryophyta</taxon>
        <taxon>Tracheophyta</taxon>
        <taxon>Spermatophyta</taxon>
        <taxon>Magnoliopsida</taxon>
        <taxon>eudicotyledons</taxon>
        <taxon>Gunneridae</taxon>
        <taxon>Pentapetalae</taxon>
        <taxon>rosids</taxon>
        <taxon>fabids</taxon>
        <taxon>Fabales</taxon>
        <taxon>Fabaceae</taxon>
        <taxon>Papilionoideae</taxon>
        <taxon>50 kb inversion clade</taxon>
        <taxon>NPAAA clade</taxon>
        <taxon>indigoferoid/millettioid clade</taxon>
        <taxon>Phaseoleae</taxon>
        <taxon>Vigna</taxon>
    </lineage>
</organism>
<proteinExistence type="predicted"/>
<dbReference type="EMBL" id="CP039354">
    <property type="protein sequence ID" value="QCE09687.1"/>
    <property type="molecule type" value="Genomic_DNA"/>
</dbReference>
<evidence type="ECO:0000313" key="2">
    <source>
        <dbReference type="Proteomes" id="UP000501690"/>
    </source>
</evidence>
<protein>
    <submittedName>
        <fullName evidence="1">Uncharacterized protein</fullName>
    </submittedName>
</protein>